<dbReference type="AlphaFoldDB" id="A0A0G4KLY3"/>
<proteinExistence type="predicted"/>
<gene>
    <name evidence="1" type="ORF">BN1723_009118</name>
</gene>
<dbReference type="EMBL" id="CVQI01001558">
    <property type="protein sequence ID" value="CRK09996.1"/>
    <property type="molecule type" value="Genomic_DNA"/>
</dbReference>
<name>A0A0G4KLY3_VERLO</name>
<dbReference type="Pfam" id="PF12520">
    <property type="entry name" value="DUF3723"/>
    <property type="match status" value="2"/>
</dbReference>
<evidence type="ECO:0000313" key="1">
    <source>
        <dbReference type="EMBL" id="CRK09996.1"/>
    </source>
</evidence>
<dbReference type="InterPro" id="IPR022198">
    <property type="entry name" value="DUF3723"/>
</dbReference>
<protein>
    <submittedName>
        <fullName evidence="1">Uncharacterized protein</fullName>
    </submittedName>
</protein>
<reference evidence="2" key="1">
    <citation type="submission" date="2015-05" db="EMBL/GenBank/DDBJ databases">
        <authorList>
            <person name="Fogelqvist Johan"/>
        </authorList>
    </citation>
    <scope>NUCLEOTIDE SEQUENCE [LARGE SCALE GENOMIC DNA]</scope>
</reference>
<accession>A0A0G4KLY3</accession>
<organism evidence="1 2">
    <name type="scientific">Verticillium longisporum</name>
    <name type="common">Verticillium dahliae var. longisporum</name>
    <dbReference type="NCBI Taxonomy" id="100787"/>
    <lineage>
        <taxon>Eukaryota</taxon>
        <taxon>Fungi</taxon>
        <taxon>Dikarya</taxon>
        <taxon>Ascomycota</taxon>
        <taxon>Pezizomycotina</taxon>
        <taxon>Sordariomycetes</taxon>
        <taxon>Hypocreomycetidae</taxon>
        <taxon>Glomerellales</taxon>
        <taxon>Plectosphaerellaceae</taxon>
        <taxon>Verticillium</taxon>
    </lineage>
</organism>
<sequence length="268" mass="30096">MSSHLSDEISSKLQGTAKVALDSLSFDPLDQPDRDNVERLVKMFRIEGCNRLNPLHFVSGTVSADVLQTSLAYSNLTADDLRAPTPPTLRLPPGAQIECLHGKHRVAALRESKCFYPWWPVRLYVDLSAEARRFLAEDSSNEGKLSNGVIFLNILKLTTSGADIAKKLYNRATLASALRIEIVHYLQLIYDTFVFIMGSEDTLKFVDDEGVQELKLRAPGISIREDLHTADAIRKTRILRGLDDEPAREQVIRRLAKVEYLIPTVHTL</sequence>
<dbReference type="Proteomes" id="UP000045706">
    <property type="component" value="Unassembled WGS sequence"/>
</dbReference>
<evidence type="ECO:0000313" key="2">
    <source>
        <dbReference type="Proteomes" id="UP000045706"/>
    </source>
</evidence>